<dbReference type="SMART" id="SM00717">
    <property type="entry name" value="SANT"/>
    <property type="match status" value="2"/>
</dbReference>
<evidence type="ECO:0000256" key="4">
    <source>
        <dbReference type="ARBA" id="ARBA00023163"/>
    </source>
</evidence>
<dbReference type="PROSITE" id="PS50090">
    <property type="entry name" value="MYB_LIKE"/>
    <property type="match status" value="2"/>
</dbReference>
<dbReference type="Pfam" id="PF00249">
    <property type="entry name" value="Myb_DNA-binding"/>
    <property type="match status" value="2"/>
</dbReference>
<keyword evidence="2" id="KW-0805">Transcription regulation</keyword>
<keyword evidence="5" id="KW-0539">Nucleus</keyword>
<evidence type="ECO:0000313" key="9">
    <source>
        <dbReference type="Proteomes" id="UP000224567"/>
    </source>
</evidence>
<keyword evidence="9" id="KW-1185">Reference proteome</keyword>
<dbReference type="SUPFAM" id="SSF46689">
    <property type="entry name" value="Homeodomain-like"/>
    <property type="match status" value="1"/>
</dbReference>
<dbReference type="Proteomes" id="UP000224567">
    <property type="component" value="Unassembled WGS sequence"/>
</dbReference>
<dbReference type="GO" id="GO:0010597">
    <property type="term" value="P:green leaf volatile biosynthetic process"/>
    <property type="evidence" value="ECO:0007669"/>
    <property type="project" value="UniProtKB-ARBA"/>
</dbReference>
<reference evidence="9" key="2">
    <citation type="journal article" date="2017" name="J. Anim. Genet.">
        <title>Multiple reference genome sequences of hot pepper reveal the massive evolution of plant disease resistance genes by retroduplication.</title>
        <authorList>
            <person name="Kim S."/>
            <person name="Park J."/>
            <person name="Yeom S.-I."/>
            <person name="Kim Y.-M."/>
            <person name="Seo E."/>
            <person name="Kim K.-T."/>
            <person name="Kim M.-S."/>
            <person name="Lee J.M."/>
            <person name="Cheong K."/>
            <person name="Shin H.-S."/>
            <person name="Kim S.-B."/>
            <person name="Han K."/>
            <person name="Lee J."/>
            <person name="Park M."/>
            <person name="Lee H.-A."/>
            <person name="Lee H.-Y."/>
            <person name="Lee Y."/>
            <person name="Oh S."/>
            <person name="Lee J.H."/>
            <person name="Choi E."/>
            <person name="Choi E."/>
            <person name="Lee S.E."/>
            <person name="Jeon J."/>
            <person name="Kim H."/>
            <person name="Choi G."/>
            <person name="Song H."/>
            <person name="Lee J."/>
            <person name="Lee S.-C."/>
            <person name="Kwon J.-K."/>
            <person name="Lee H.-Y."/>
            <person name="Koo N."/>
            <person name="Hong Y."/>
            <person name="Kim R.W."/>
            <person name="Kang W.-H."/>
            <person name="Huh J.H."/>
            <person name="Kang B.-C."/>
            <person name="Yang T.-J."/>
            <person name="Lee Y.-H."/>
            <person name="Bennetzen J.L."/>
            <person name="Choi D."/>
        </authorList>
    </citation>
    <scope>NUCLEOTIDE SEQUENCE [LARGE SCALE GENOMIC DNA]</scope>
    <source>
        <strain evidence="9">cv. PBC81</strain>
    </source>
</reference>
<reference evidence="8 9" key="1">
    <citation type="journal article" date="2017" name="Genome Biol.">
        <title>New reference genome sequences of hot pepper reveal the massive evolution of plant disease-resistance genes by retroduplication.</title>
        <authorList>
            <person name="Kim S."/>
            <person name="Park J."/>
            <person name="Yeom S.I."/>
            <person name="Kim Y.M."/>
            <person name="Seo E."/>
            <person name="Kim K.T."/>
            <person name="Kim M.S."/>
            <person name="Lee J.M."/>
            <person name="Cheong K."/>
            <person name="Shin H.S."/>
            <person name="Kim S.B."/>
            <person name="Han K."/>
            <person name="Lee J."/>
            <person name="Park M."/>
            <person name="Lee H.A."/>
            <person name="Lee H.Y."/>
            <person name="Lee Y."/>
            <person name="Oh S."/>
            <person name="Lee J.H."/>
            <person name="Choi E."/>
            <person name="Choi E."/>
            <person name="Lee S.E."/>
            <person name="Jeon J."/>
            <person name="Kim H."/>
            <person name="Choi G."/>
            <person name="Song H."/>
            <person name="Lee J."/>
            <person name="Lee S.C."/>
            <person name="Kwon J.K."/>
            <person name="Lee H.Y."/>
            <person name="Koo N."/>
            <person name="Hong Y."/>
            <person name="Kim R.W."/>
            <person name="Kang W.H."/>
            <person name="Huh J.H."/>
            <person name="Kang B.C."/>
            <person name="Yang T.J."/>
            <person name="Lee Y.H."/>
            <person name="Bennetzen J.L."/>
            <person name="Choi D."/>
        </authorList>
    </citation>
    <scope>NUCLEOTIDE SEQUENCE [LARGE SCALE GENOMIC DNA]</scope>
    <source>
        <strain evidence="9">cv. PBC81</strain>
    </source>
</reference>
<evidence type="ECO:0000256" key="1">
    <source>
        <dbReference type="ARBA" id="ARBA00004123"/>
    </source>
</evidence>
<sequence length="308" mass="35752">MGRTPCCEKEGLKKGRWTKEEDEILTNYILANGEGSWRSLPKNAGLLRCGKSCRLRWINYLKTDLKRGNITSDEEAIIIKLRATLGNRWSVIAEYLPGRTDNEIKNYWNSRLSRKVESLRIPSDEKLPLAVVEMAKNKEIQEQIVKRQRRKRKADVPDSNFMTETSVSTSSCCNNNNNVMDCNDDQMSWHDDVVLMDDKDAELDQDFIFNCLWDCQGEDLEIVENNSNNNNEVLSNDNYDQLDCWNWDEILNNEIWANEEATRQENDNNMSHISLFDINDDVQNCMNQQVPIENVDPMQSDLVAWLLS</sequence>
<feature type="domain" description="HTH myb-type" evidence="7">
    <location>
        <begin position="62"/>
        <end position="116"/>
    </location>
</feature>
<gene>
    <name evidence="8" type="ORF">CQW23_13508</name>
</gene>
<dbReference type="GO" id="GO:0005634">
    <property type="term" value="C:nucleus"/>
    <property type="evidence" value="ECO:0007669"/>
    <property type="project" value="UniProtKB-SubCell"/>
</dbReference>
<dbReference type="PANTHER" id="PTHR47999">
    <property type="entry name" value="TRANSCRIPTION FACTOR MYB8-RELATED-RELATED"/>
    <property type="match status" value="1"/>
</dbReference>
<feature type="domain" description="Myb-like" evidence="6">
    <location>
        <begin position="9"/>
        <end position="61"/>
    </location>
</feature>
<dbReference type="OrthoDB" id="2143914at2759"/>
<dbReference type="Gene3D" id="1.10.10.60">
    <property type="entry name" value="Homeodomain-like"/>
    <property type="match status" value="2"/>
</dbReference>
<dbReference type="InterPro" id="IPR017930">
    <property type="entry name" value="Myb_dom"/>
</dbReference>
<keyword evidence="4" id="KW-0804">Transcription</keyword>
<evidence type="ECO:0000256" key="2">
    <source>
        <dbReference type="ARBA" id="ARBA00023015"/>
    </source>
</evidence>
<dbReference type="PROSITE" id="PS51294">
    <property type="entry name" value="HTH_MYB"/>
    <property type="match status" value="2"/>
</dbReference>
<dbReference type="InterPro" id="IPR009057">
    <property type="entry name" value="Homeodomain-like_sf"/>
</dbReference>
<evidence type="ECO:0000259" key="6">
    <source>
        <dbReference type="PROSITE" id="PS50090"/>
    </source>
</evidence>
<accession>A0A2G2WGT7</accession>
<comment type="subcellular location">
    <subcellularLocation>
        <location evidence="1">Nucleus</location>
    </subcellularLocation>
</comment>
<dbReference type="STRING" id="33114.A0A2G2WGT7"/>
<name>A0A2G2WGT7_CAPBA</name>
<dbReference type="InterPro" id="IPR001005">
    <property type="entry name" value="SANT/Myb"/>
</dbReference>
<dbReference type="GO" id="GO:0000976">
    <property type="term" value="F:transcription cis-regulatory region binding"/>
    <property type="evidence" value="ECO:0007669"/>
    <property type="project" value="UniProtKB-ARBA"/>
</dbReference>
<proteinExistence type="predicted"/>
<keyword evidence="3" id="KW-0238">DNA-binding</keyword>
<dbReference type="FunFam" id="1.10.10.60:FF:000121">
    <property type="entry name" value="Myb transcription factor"/>
    <property type="match status" value="1"/>
</dbReference>
<evidence type="ECO:0000259" key="7">
    <source>
        <dbReference type="PROSITE" id="PS51294"/>
    </source>
</evidence>
<feature type="domain" description="HTH myb-type" evidence="7">
    <location>
        <begin position="9"/>
        <end position="61"/>
    </location>
</feature>
<evidence type="ECO:0000313" key="8">
    <source>
        <dbReference type="EMBL" id="PHT44350.1"/>
    </source>
</evidence>
<evidence type="ECO:0000256" key="3">
    <source>
        <dbReference type="ARBA" id="ARBA00023125"/>
    </source>
</evidence>
<comment type="caution">
    <text evidence="8">The sequence shown here is derived from an EMBL/GenBank/DDBJ whole genome shotgun (WGS) entry which is preliminary data.</text>
</comment>
<protein>
    <submittedName>
        <fullName evidence="8">Transcription repressor MYB6</fullName>
    </submittedName>
</protein>
<dbReference type="CDD" id="cd00167">
    <property type="entry name" value="SANT"/>
    <property type="match status" value="2"/>
</dbReference>
<dbReference type="PANTHER" id="PTHR47999:SF50">
    <property type="entry name" value="TRANSCRIPTION REPRESSOR MYB6-LIKE"/>
    <property type="match status" value="1"/>
</dbReference>
<dbReference type="AlphaFoldDB" id="A0A2G2WGT7"/>
<organism evidence="8 9">
    <name type="scientific">Capsicum baccatum</name>
    <name type="common">Peruvian pepper</name>
    <dbReference type="NCBI Taxonomy" id="33114"/>
    <lineage>
        <taxon>Eukaryota</taxon>
        <taxon>Viridiplantae</taxon>
        <taxon>Streptophyta</taxon>
        <taxon>Embryophyta</taxon>
        <taxon>Tracheophyta</taxon>
        <taxon>Spermatophyta</taxon>
        <taxon>Magnoliopsida</taxon>
        <taxon>eudicotyledons</taxon>
        <taxon>Gunneridae</taxon>
        <taxon>Pentapetalae</taxon>
        <taxon>asterids</taxon>
        <taxon>lamiids</taxon>
        <taxon>Solanales</taxon>
        <taxon>Solanaceae</taxon>
        <taxon>Solanoideae</taxon>
        <taxon>Capsiceae</taxon>
        <taxon>Capsicum</taxon>
    </lineage>
</organism>
<dbReference type="EMBL" id="MLFT02000006">
    <property type="protein sequence ID" value="PHT44350.1"/>
    <property type="molecule type" value="Genomic_DNA"/>
</dbReference>
<evidence type="ECO:0000256" key="5">
    <source>
        <dbReference type="ARBA" id="ARBA00023242"/>
    </source>
</evidence>
<dbReference type="InterPro" id="IPR015495">
    <property type="entry name" value="Myb_TF_plants"/>
</dbReference>
<feature type="domain" description="Myb-like" evidence="6">
    <location>
        <begin position="62"/>
        <end position="112"/>
    </location>
</feature>